<evidence type="ECO:0000256" key="3">
    <source>
        <dbReference type="ARBA" id="ARBA00022722"/>
    </source>
</evidence>
<evidence type="ECO:0000313" key="7">
    <source>
        <dbReference type="Proteomes" id="UP001196980"/>
    </source>
</evidence>
<dbReference type="InterPro" id="IPR051813">
    <property type="entry name" value="HepT_RNase_toxin"/>
</dbReference>
<sequence>MKKDARIFIGHVLECIGLIEQYTEGKTIGDFLGSVQLQDSVIRRIEVMGEAVKNIPEDTRARQQEIPWKQISGMRDILIHEYFGVDLYLVWEVVTRDIPDIKAKILRIKEVI</sequence>
<accession>A0ABS6RY17</accession>
<dbReference type="PANTHER" id="PTHR34139">
    <property type="entry name" value="UPF0331 PROTEIN MJ0127"/>
    <property type="match status" value="1"/>
</dbReference>
<dbReference type="Pfam" id="PF01934">
    <property type="entry name" value="HepT-like"/>
    <property type="match status" value="1"/>
</dbReference>
<keyword evidence="5" id="KW-0378">Hydrolase</keyword>
<evidence type="ECO:0000256" key="5">
    <source>
        <dbReference type="ARBA" id="ARBA00022801"/>
    </source>
</evidence>
<dbReference type="Proteomes" id="UP001196980">
    <property type="component" value="Unassembled WGS sequence"/>
</dbReference>
<keyword evidence="4" id="KW-0547">Nucleotide-binding</keyword>
<gene>
    <name evidence="6" type="ORF">HWQ67_07965</name>
</gene>
<reference evidence="6 7" key="1">
    <citation type="journal article" date="2020" name="J Geophys Res Biogeosci">
        <title>Magnetotaxis as an Adaptation to Enable Bacterial Shuttling of Microbial Sulfur and Sulfur Cycling Across Aquatic Oxic#Anoxic Interfaces.</title>
        <authorList>
            <person name="Li J."/>
            <person name="Liu P."/>
            <person name="Wang J."/>
            <person name="Roberts A.P."/>
            <person name="Pan Y."/>
        </authorList>
    </citation>
    <scope>NUCLEOTIDE SEQUENCE [LARGE SCALE GENOMIC DNA]</scope>
    <source>
        <strain evidence="6 7">MYR-1_YQ</strain>
    </source>
</reference>
<evidence type="ECO:0000256" key="4">
    <source>
        <dbReference type="ARBA" id="ARBA00022741"/>
    </source>
</evidence>
<proteinExistence type="predicted"/>
<dbReference type="EMBL" id="JABXWD010000116">
    <property type="protein sequence ID" value="MBV6341518.1"/>
    <property type="molecule type" value="Genomic_DNA"/>
</dbReference>
<keyword evidence="1" id="KW-0597">Phosphoprotein</keyword>
<dbReference type="RefSeq" id="WP_218252153.1">
    <property type="nucleotide sequence ID" value="NZ_JABXWD010000116.1"/>
</dbReference>
<protein>
    <submittedName>
        <fullName evidence="6">DUF86 domain-containing protein</fullName>
    </submittedName>
</protein>
<evidence type="ECO:0000256" key="1">
    <source>
        <dbReference type="ARBA" id="ARBA00022553"/>
    </source>
</evidence>
<evidence type="ECO:0000256" key="2">
    <source>
        <dbReference type="ARBA" id="ARBA00022649"/>
    </source>
</evidence>
<evidence type="ECO:0000313" key="6">
    <source>
        <dbReference type="EMBL" id="MBV6341518.1"/>
    </source>
</evidence>
<name>A0ABS6RY17_9BACT</name>
<organism evidence="6 7">
    <name type="scientific">Candidatus Magnetobacterium casense</name>
    <dbReference type="NCBI Taxonomy" id="1455061"/>
    <lineage>
        <taxon>Bacteria</taxon>
        <taxon>Pseudomonadati</taxon>
        <taxon>Nitrospirota</taxon>
        <taxon>Thermodesulfovibrionia</taxon>
        <taxon>Thermodesulfovibrionales</taxon>
        <taxon>Candidatus Magnetobacteriaceae</taxon>
        <taxon>Candidatus Magnetobacterium</taxon>
    </lineage>
</organism>
<comment type="caution">
    <text evidence="6">The sequence shown here is derived from an EMBL/GenBank/DDBJ whole genome shotgun (WGS) entry which is preliminary data.</text>
</comment>
<dbReference type="InterPro" id="IPR008201">
    <property type="entry name" value="HepT-like"/>
</dbReference>
<dbReference type="PANTHER" id="PTHR34139:SF1">
    <property type="entry name" value="RNASE MJ1380-RELATED"/>
    <property type="match status" value="1"/>
</dbReference>
<keyword evidence="7" id="KW-1185">Reference proteome</keyword>
<keyword evidence="2" id="KW-1277">Toxin-antitoxin system</keyword>
<keyword evidence="3" id="KW-0540">Nuclease</keyword>